<evidence type="ECO:0000313" key="1">
    <source>
        <dbReference type="EMBL" id="KAG9329487.1"/>
    </source>
</evidence>
<dbReference type="OrthoDB" id="8052860at2759"/>
<proteinExistence type="predicted"/>
<dbReference type="PANTHER" id="PTHR33064:SF37">
    <property type="entry name" value="RIBONUCLEASE H"/>
    <property type="match status" value="1"/>
</dbReference>
<dbReference type="SUPFAM" id="SSF56672">
    <property type="entry name" value="DNA/RNA polymerases"/>
    <property type="match status" value="1"/>
</dbReference>
<dbReference type="Proteomes" id="UP000824540">
    <property type="component" value="Unassembled WGS sequence"/>
</dbReference>
<dbReference type="InterPro" id="IPR043502">
    <property type="entry name" value="DNA/RNA_pol_sf"/>
</dbReference>
<name>A0A8T2MYK8_9TELE</name>
<keyword evidence="2" id="KW-1185">Reference proteome</keyword>
<dbReference type="AlphaFoldDB" id="A0A8T2MYK8"/>
<protein>
    <recommendedName>
        <fullName evidence="3">Reverse transcriptase</fullName>
    </recommendedName>
</protein>
<dbReference type="PANTHER" id="PTHR33064">
    <property type="entry name" value="POL PROTEIN"/>
    <property type="match status" value="1"/>
</dbReference>
<reference evidence="1" key="1">
    <citation type="thesis" date="2021" institute="BYU ScholarsArchive" country="Provo, UT, USA">
        <title>Applications of and Algorithms for Genome Assembly and Genomic Analyses with an Emphasis on Marine Teleosts.</title>
        <authorList>
            <person name="Pickett B.D."/>
        </authorList>
    </citation>
    <scope>NUCLEOTIDE SEQUENCE</scope>
    <source>
        <strain evidence="1">HI-2016</strain>
    </source>
</reference>
<gene>
    <name evidence="1" type="ORF">JZ751_004493</name>
</gene>
<organism evidence="1 2">
    <name type="scientific">Albula glossodonta</name>
    <name type="common">roundjaw bonefish</name>
    <dbReference type="NCBI Taxonomy" id="121402"/>
    <lineage>
        <taxon>Eukaryota</taxon>
        <taxon>Metazoa</taxon>
        <taxon>Chordata</taxon>
        <taxon>Craniata</taxon>
        <taxon>Vertebrata</taxon>
        <taxon>Euteleostomi</taxon>
        <taxon>Actinopterygii</taxon>
        <taxon>Neopterygii</taxon>
        <taxon>Teleostei</taxon>
        <taxon>Albuliformes</taxon>
        <taxon>Albulidae</taxon>
        <taxon>Albula</taxon>
    </lineage>
</organism>
<dbReference type="Gene3D" id="3.30.70.270">
    <property type="match status" value="1"/>
</dbReference>
<comment type="caution">
    <text evidence="1">The sequence shown here is derived from an EMBL/GenBank/DDBJ whole genome shotgun (WGS) entry which is preliminary data.</text>
</comment>
<evidence type="ECO:0000313" key="2">
    <source>
        <dbReference type="Proteomes" id="UP000824540"/>
    </source>
</evidence>
<dbReference type="InterPro" id="IPR051320">
    <property type="entry name" value="Viral_Replic_Matur_Polypro"/>
</dbReference>
<accession>A0A8T2MYK8</accession>
<dbReference type="EMBL" id="JAFBMS010001156">
    <property type="protein sequence ID" value="KAG9329487.1"/>
    <property type="molecule type" value="Genomic_DNA"/>
</dbReference>
<dbReference type="InterPro" id="IPR043128">
    <property type="entry name" value="Rev_trsase/Diguanyl_cyclase"/>
</dbReference>
<evidence type="ECO:0008006" key="3">
    <source>
        <dbReference type="Google" id="ProtNLM"/>
    </source>
</evidence>
<sequence>MSPACSLQPVLIATPESVRAYPTCSPSPAASPRSSAVHEGAEKCKFHRSTISFLGYILNFKGICVEEAKVTAVLNWLIPKTVKELQRFLGFVNLYRRFIRNF</sequence>